<name>A0A8T2I953_9PIPI</name>
<dbReference type="PANTHER" id="PTHR15077">
    <property type="entry name" value="FAS-ASSOCIATING DEATH DOMAIN-CONTAINING PROTEIN FADD"/>
    <property type="match status" value="1"/>
</dbReference>
<evidence type="ECO:0000313" key="4">
    <source>
        <dbReference type="Proteomes" id="UP000812440"/>
    </source>
</evidence>
<organism evidence="3 4">
    <name type="scientific">Hymenochirus boettgeri</name>
    <name type="common">Congo dwarf clawed frog</name>
    <dbReference type="NCBI Taxonomy" id="247094"/>
    <lineage>
        <taxon>Eukaryota</taxon>
        <taxon>Metazoa</taxon>
        <taxon>Chordata</taxon>
        <taxon>Craniata</taxon>
        <taxon>Vertebrata</taxon>
        <taxon>Euteleostomi</taxon>
        <taxon>Amphibia</taxon>
        <taxon>Batrachia</taxon>
        <taxon>Anura</taxon>
        <taxon>Pipoidea</taxon>
        <taxon>Pipidae</taxon>
        <taxon>Pipinae</taxon>
        <taxon>Hymenochirus</taxon>
    </lineage>
</organism>
<dbReference type="SMART" id="SM00031">
    <property type="entry name" value="DED"/>
    <property type="match status" value="1"/>
</dbReference>
<dbReference type="Pfam" id="PF01335">
    <property type="entry name" value="DED"/>
    <property type="match status" value="1"/>
</dbReference>
<reference evidence="3" key="1">
    <citation type="thesis" date="2020" institute="ProQuest LLC" country="789 East Eisenhower Parkway, Ann Arbor, MI, USA">
        <title>Comparative Genomics and Chromosome Evolution.</title>
        <authorList>
            <person name="Mudd A.B."/>
        </authorList>
    </citation>
    <scope>NUCLEOTIDE SEQUENCE</scope>
    <source>
        <strain evidence="3">Female2</strain>
        <tissue evidence="3">Blood</tissue>
    </source>
</reference>
<dbReference type="InterPro" id="IPR001875">
    <property type="entry name" value="DED_dom"/>
</dbReference>
<accession>A0A8T2I953</accession>
<dbReference type="AlphaFoldDB" id="A0A8T2I953"/>
<dbReference type="PROSITE" id="PS50168">
    <property type="entry name" value="DED"/>
    <property type="match status" value="1"/>
</dbReference>
<evidence type="ECO:0000259" key="2">
    <source>
        <dbReference type="PROSITE" id="PS50168"/>
    </source>
</evidence>
<dbReference type="PANTHER" id="PTHR15077:SF10">
    <property type="entry name" value="FAS-ASSOCIATED DEATH DOMAIN PROTEIN"/>
    <property type="match status" value="1"/>
</dbReference>
<feature type="domain" description="Death" evidence="1">
    <location>
        <begin position="99"/>
        <end position="183"/>
    </location>
</feature>
<dbReference type="InterPro" id="IPR011029">
    <property type="entry name" value="DEATH-like_dom_sf"/>
</dbReference>
<dbReference type="GO" id="GO:0097191">
    <property type="term" value="P:extrinsic apoptotic signaling pathway"/>
    <property type="evidence" value="ECO:0007669"/>
    <property type="project" value="TreeGrafter"/>
</dbReference>
<dbReference type="GO" id="GO:0042981">
    <property type="term" value="P:regulation of apoptotic process"/>
    <property type="evidence" value="ECO:0007669"/>
    <property type="project" value="InterPro"/>
</dbReference>
<dbReference type="Proteomes" id="UP000812440">
    <property type="component" value="Unassembled WGS sequence"/>
</dbReference>
<evidence type="ECO:0000313" key="3">
    <source>
        <dbReference type="EMBL" id="KAG8429119.1"/>
    </source>
</evidence>
<dbReference type="CDD" id="cd08336">
    <property type="entry name" value="DED_FADD"/>
    <property type="match status" value="1"/>
</dbReference>
<dbReference type="GO" id="GO:0031265">
    <property type="term" value="C:CD95 death-inducing signaling complex"/>
    <property type="evidence" value="ECO:0007669"/>
    <property type="project" value="TreeGrafter"/>
</dbReference>
<dbReference type="SMART" id="SM00005">
    <property type="entry name" value="DEATH"/>
    <property type="match status" value="1"/>
</dbReference>
<sequence length="188" mass="21305">MDPLQVLLLQISSKLNDSDLSSLKFLCMNNVGKRKMDGVKSATDLFSLLKERMEISHGNLDYLVELLLSIKRDDLAKDVKNFNLTNPALSVPVAESVALDETFLVICENVGKEWKMLIRRLGVSDVMMDRIVDAHRSNMKEQLFQSLRTWKNNMGDRATVPALLEALLSCKLKLVHDKVVEHLNLVQI</sequence>
<dbReference type="InterPro" id="IPR016729">
    <property type="entry name" value="FADD"/>
</dbReference>
<dbReference type="GO" id="GO:0089720">
    <property type="term" value="F:caspase binding"/>
    <property type="evidence" value="ECO:0007669"/>
    <property type="project" value="TreeGrafter"/>
</dbReference>
<protein>
    <submittedName>
        <fullName evidence="3">Uncharacterized protein</fullName>
    </submittedName>
</protein>
<comment type="caution">
    <text evidence="3">The sequence shown here is derived from an EMBL/GenBank/DDBJ whole genome shotgun (WGS) entry which is preliminary data.</text>
</comment>
<keyword evidence="4" id="KW-1185">Reference proteome</keyword>
<dbReference type="Pfam" id="PF00531">
    <property type="entry name" value="Death"/>
    <property type="match status" value="1"/>
</dbReference>
<dbReference type="Gene3D" id="1.10.533.10">
    <property type="entry name" value="Death Domain, Fas"/>
    <property type="match status" value="2"/>
</dbReference>
<dbReference type="GO" id="GO:0045089">
    <property type="term" value="P:positive regulation of innate immune response"/>
    <property type="evidence" value="ECO:0007669"/>
    <property type="project" value="TreeGrafter"/>
</dbReference>
<evidence type="ECO:0000259" key="1">
    <source>
        <dbReference type="PROSITE" id="PS50017"/>
    </source>
</evidence>
<dbReference type="InterPro" id="IPR000488">
    <property type="entry name" value="Death_dom"/>
</dbReference>
<dbReference type="SUPFAM" id="SSF47986">
    <property type="entry name" value="DEATH domain"/>
    <property type="match status" value="1"/>
</dbReference>
<feature type="domain" description="DED" evidence="2">
    <location>
        <begin position="3"/>
        <end position="81"/>
    </location>
</feature>
<dbReference type="OrthoDB" id="100767at2759"/>
<dbReference type="EMBL" id="JAACNH010013185">
    <property type="protein sequence ID" value="KAG8429119.1"/>
    <property type="molecule type" value="Genomic_DNA"/>
</dbReference>
<gene>
    <name evidence="3" type="ORF">GDO86_018271</name>
</gene>
<dbReference type="PROSITE" id="PS50017">
    <property type="entry name" value="DEATH_DOMAIN"/>
    <property type="match status" value="1"/>
</dbReference>
<proteinExistence type="predicted"/>
<dbReference type="FunFam" id="1.10.533.10:FF:000059">
    <property type="entry name" value="Fas-associated via death domain"/>
    <property type="match status" value="1"/>
</dbReference>
<dbReference type="GO" id="GO:0005123">
    <property type="term" value="F:death receptor binding"/>
    <property type="evidence" value="ECO:0007669"/>
    <property type="project" value="TreeGrafter"/>
</dbReference>